<comment type="caution">
    <text evidence="1">The sequence shown here is derived from an EMBL/GenBank/DDBJ whole genome shotgun (WGS) entry which is preliminary data.</text>
</comment>
<dbReference type="AlphaFoldDB" id="A0A848R622"/>
<proteinExistence type="predicted"/>
<evidence type="ECO:0000313" key="1">
    <source>
        <dbReference type="EMBL" id="NMW84707.1"/>
    </source>
</evidence>
<accession>A0A848R622</accession>
<gene>
    <name evidence="1" type="ORF">HKO22_02975</name>
</gene>
<organism evidence="1 2">
    <name type="scientific">Peptoniphilus faecalis</name>
    <dbReference type="NCBI Taxonomy" id="2731255"/>
    <lineage>
        <taxon>Bacteria</taxon>
        <taxon>Bacillati</taxon>
        <taxon>Bacillota</taxon>
        <taxon>Tissierellia</taxon>
        <taxon>Tissierellales</taxon>
        <taxon>Peptoniphilaceae</taxon>
        <taxon>Peptoniphilus</taxon>
    </lineage>
</organism>
<dbReference type="EMBL" id="JABDSR010000003">
    <property type="protein sequence ID" value="NMW84707.1"/>
    <property type="molecule type" value="Genomic_DNA"/>
</dbReference>
<evidence type="ECO:0000313" key="2">
    <source>
        <dbReference type="Proteomes" id="UP000568273"/>
    </source>
</evidence>
<sequence length="69" mass="8462">MRFQKDDFLEYYKENFSVDNFYIQLIASVIDYGEEHHNTTKKQIVYFIYDILSNVEGTLDIKEVEQFYY</sequence>
<protein>
    <submittedName>
        <fullName evidence="1">Uncharacterized protein</fullName>
    </submittedName>
</protein>
<keyword evidence="2" id="KW-1185">Reference proteome</keyword>
<dbReference type="RefSeq" id="WP_169968433.1">
    <property type="nucleotide sequence ID" value="NZ_JABDSR010000003.1"/>
</dbReference>
<name>A0A848R622_9FIRM</name>
<reference evidence="1" key="1">
    <citation type="submission" date="2020-04" db="EMBL/GenBank/DDBJ databases">
        <title>Peptoniphilus sp. nov. isolated from swine feces.</title>
        <authorList>
            <person name="Ryu S.W."/>
        </authorList>
    </citation>
    <scope>NUCLEOTIDE SEQUENCE [LARGE SCALE GENOMIC DNA]</scope>
    <source>
        <strain evidence="1">AGMB00490</strain>
    </source>
</reference>
<dbReference type="Proteomes" id="UP000568273">
    <property type="component" value="Unassembled WGS sequence"/>
</dbReference>